<dbReference type="Proteomes" id="UP000523105">
    <property type="component" value="Unassembled WGS sequence"/>
</dbReference>
<accession>A0A7K4MRB8</accession>
<gene>
    <name evidence="1" type="ORF">HX837_08050</name>
</gene>
<proteinExistence type="predicted"/>
<name>A0A7K4MRB8_9ARCH</name>
<organism evidence="1 2">
    <name type="scientific">Marine Group I thaumarchaeote</name>
    <dbReference type="NCBI Taxonomy" id="2511932"/>
    <lineage>
        <taxon>Archaea</taxon>
        <taxon>Nitrososphaerota</taxon>
        <taxon>Marine Group I</taxon>
    </lineage>
</organism>
<protein>
    <submittedName>
        <fullName evidence="1">Uncharacterized protein</fullName>
    </submittedName>
</protein>
<dbReference type="AlphaFoldDB" id="A0A7K4MRB8"/>
<comment type="caution">
    <text evidence="1">The sequence shown here is derived from an EMBL/GenBank/DDBJ whole genome shotgun (WGS) entry which is preliminary data.</text>
</comment>
<sequence length="79" mass="7836">MTAVGVGTSHTLIGQTPTATATLGMGTPSTTVGASEVTHIGWVKKTIGTGGRAGRVFYETLVAASSITGDAEDLATPDS</sequence>
<dbReference type="EMBL" id="JACASV010000120">
    <property type="protein sequence ID" value="NWJ44132.1"/>
    <property type="molecule type" value="Genomic_DNA"/>
</dbReference>
<reference evidence="1 2" key="1">
    <citation type="journal article" date="2019" name="Environ. Microbiol.">
        <title>Genomics insights into ecotype formation of ammonia-oxidizing archaea in the deep ocean.</title>
        <authorList>
            <person name="Wang Y."/>
            <person name="Huang J.M."/>
            <person name="Cui G.J."/>
            <person name="Nunoura T."/>
            <person name="Takaki Y."/>
            <person name="Li W.L."/>
            <person name="Li J."/>
            <person name="Gao Z.M."/>
            <person name="Takai K."/>
            <person name="Zhang A.Q."/>
            <person name="Stepanauskas R."/>
        </authorList>
    </citation>
    <scope>NUCLEOTIDE SEQUENCE [LARGE SCALE GENOMIC DNA]</scope>
    <source>
        <strain evidence="1 2">L15b</strain>
    </source>
</reference>
<evidence type="ECO:0000313" key="2">
    <source>
        <dbReference type="Proteomes" id="UP000523105"/>
    </source>
</evidence>
<evidence type="ECO:0000313" key="1">
    <source>
        <dbReference type="EMBL" id="NWJ44132.1"/>
    </source>
</evidence>